<dbReference type="KEGG" id="chh:A0O34_02045"/>
<evidence type="ECO:0000256" key="5">
    <source>
        <dbReference type="ARBA" id="ARBA00022989"/>
    </source>
</evidence>
<dbReference type="Pfam" id="PF07681">
    <property type="entry name" value="DoxX"/>
    <property type="match status" value="1"/>
</dbReference>
<dbReference type="PANTHER" id="PTHR33452">
    <property type="entry name" value="OXIDOREDUCTASE CATD-RELATED"/>
    <property type="match status" value="1"/>
</dbReference>
<dbReference type="OrthoDB" id="1255017at2"/>
<accession>A0A172XQW7</accession>
<evidence type="ECO:0000256" key="1">
    <source>
        <dbReference type="ARBA" id="ARBA00004651"/>
    </source>
</evidence>
<name>A0A172XQW7_9FLAO</name>
<dbReference type="InterPro" id="IPR032808">
    <property type="entry name" value="DoxX"/>
</dbReference>
<protein>
    <recommendedName>
        <fullName evidence="10">DoxX family protein</fullName>
    </recommendedName>
</protein>
<keyword evidence="4 7" id="KW-0812">Transmembrane</keyword>
<organism evidence="8 9">
    <name type="scientific">Chryseobacterium glaciei</name>
    <dbReference type="NCBI Taxonomy" id="1685010"/>
    <lineage>
        <taxon>Bacteria</taxon>
        <taxon>Pseudomonadati</taxon>
        <taxon>Bacteroidota</taxon>
        <taxon>Flavobacteriia</taxon>
        <taxon>Flavobacteriales</taxon>
        <taxon>Weeksellaceae</taxon>
        <taxon>Chryseobacterium group</taxon>
        <taxon>Chryseobacterium</taxon>
    </lineage>
</organism>
<dbReference type="AlphaFoldDB" id="A0A172XQW7"/>
<dbReference type="Proteomes" id="UP000077824">
    <property type="component" value="Chromosome"/>
</dbReference>
<dbReference type="InterPro" id="IPR051907">
    <property type="entry name" value="DoxX-like_oxidoreductase"/>
</dbReference>
<evidence type="ECO:0000313" key="8">
    <source>
        <dbReference type="EMBL" id="ANF49409.1"/>
    </source>
</evidence>
<proteinExistence type="inferred from homology"/>
<evidence type="ECO:0008006" key="10">
    <source>
        <dbReference type="Google" id="ProtNLM"/>
    </source>
</evidence>
<keyword evidence="3" id="KW-1003">Cell membrane</keyword>
<evidence type="ECO:0000256" key="3">
    <source>
        <dbReference type="ARBA" id="ARBA00022475"/>
    </source>
</evidence>
<feature type="transmembrane region" description="Helical" evidence="7">
    <location>
        <begin position="125"/>
        <end position="149"/>
    </location>
</feature>
<comment type="similarity">
    <text evidence="2">Belongs to the DoxX family.</text>
</comment>
<keyword evidence="6 7" id="KW-0472">Membrane</keyword>
<dbReference type="PANTHER" id="PTHR33452:SF1">
    <property type="entry name" value="INNER MEMBRANE PROTEIN YPHA-RELATED"/>
    <property type="match status" value="1"/>
</dbReference>
<keyword evidence="9" id="KW-1185">Reference proteome</keyword>
<dbReference type="STRING" id="1685010.A0O34_02045"/>
<dbReference type="RefSeq" id="WP_066750756.1">
    <property type="nucleotide sequence ID" value="NZ_CP015199.1"/>
</dbReference>
<evidence type="ECO:0000256" key="2">
    <source>
        <dbReference type="ARBA" id="ARBA00006679"/>
    </source>
</evidence>
<evidence type="ECO:0000256" key="4">
    <source>
        <dbReference type="ARBA" id="ARBA00022692"/>
    </source>
</evidence>
<reference evidence="8 9" key="1">
    <citation type="submission" date="2016-04" db="EMBL/GenBank/DDBJ databases">
        <title>Complete Genome Sequence of Chryseobacterium sp. IHBB 10212.</title>
        <authorList>
            <person name="Pal M."/>
            <person name="Swarnkar M.K."/>
            <person name="Kaushal K."/>
            <person name="Chhibber S."/>
            <person name="Singh A.K."/>
            <person name="Gulati A."/>
        </authorList>
    </citation>
    <scope>NUCLEOTIDE SEQUENCE [LARGE SCALE GENOMIC DNA]</scope>
    <source>
        <strain evidence="8 9">IHBB 10212</strain>
    </source>
</reference>
<gene>
    <name evidence="8" type="ORF">A0O34_02045</name>
</gene>
<evidence type="ECO:0000256" key="7">
    <source>
        <dbReference type="SAM" id="Phobius"/>
    </source>
</evidence>
<dbReference type="GO" id="GO:0005886">
    <property type="term" value="C:plasma membrane"/>
    <property type="evidence" value="ECO:0007669"/>
    <property type="project" value="UniProtKB-SubCell"/>
</dbReference>
<dbReference type="EMBL" id="CP015199">
    <property type="protein sequence ID" value="ANF49409.1"/>
    <property type="molecule type" value="Genomic_DNA"/>
</dbReference>
<comment type="subcellular location">
    <subcellularLocation>
        <location evidence="1">Cell membrane</location>
        <topology evidence="1">Multi-pass membrane protein</topology>
    </subcellularLocation>
</comment>
<evidence type="ECO:0000313" key="9">
    <source>
        <dbReference type="Proteomes" id="UP000077824"/>
    </source>
</evidence>
<evidence type="ECO:0000256" key="6">
    <source>
        <dbReference type="ARBA" id="ARBA00023136"/>
    </source>
</evidence>
<feature type="transmembrane region" description="Helical" evidence="7">
    <location>
        <begin position="67"/>
        <end position="94"/>
    </location>
</feature>
<feature type="transmembrane region" description="Helical" evidence="7">
    <location>
        <begin position="12"/>
        <end position="34"/>
    </location>
</feature>
<keyword evidence="5 7" id="KW-1133">Transmembrane helix</keyword>
<sequence>MEKENLVKVGDVFYVICRISIGLFFFITGFNKLFHPVFQGYMLKTITSLGFSNPQFMANFVAFNEMFWGLLLLLGLLTRLSSFALIVVMLVALFTKDIHSIPTELIPIDPKVGNHPMDDFTWLTYFFYLPQVLYIMILGLFSLYGYKAFGIDRFIKRKKTDPYI</sequence>